<evidence type="ECO:0000259" key="8">
    <source>
        <dbReference type="Pfam" id="PF14464"/>
    </source>
</evidence>
<evidence type="ECO:0000256" key="4">
    <source>
        <dbReference type="ARBA" id="ARBA00022833"/>
    </source>
</evidence>
<evidence type="ECO:0000259" key="7">
    <source>
        <dbReference type="Pfam" id="PF00899"/>
    </source>
</evidence>
<dbReference type="SUPFAM" id="SSF102712">
    <property type="entry name" value="JAB1/MPN domain"/>
    <property type="match status" value="1"/>
</dbReference>
<dbReference type="GO" id="GO:0046872">
    <property type="term" value="F:metal ion binding"/>
    <property type="evidence" value="ECO:0007669"/>
    <property type="project" value="UniProtKB-KW"/>
</dbReference>
<keyword evidence="10" id="KW-0614">Plasmid</keyword>
<feature type="domain" description="JAB" evidence="8">
    <location>
        <begin position="618"/>
        <end position="737"/>
    </location>
</feature>
<feature type="domain" description="THIF-type NAD/FAD binding fold" evidence="7">
    <location>
        <begin position="365"/>
        <end position="492"/>
    </location>
</feature>
<dbReference type="InterPro" id="IPR000594">
    <property type="entry name" value="ThiF_NAD_FAD-bd"/>
</dbReference>
<name>A0A345E838_9EURY</name>
<dbReference type="PANTHER" id="PTHR43267">
    <property type="entry name" value="TRNA THREONYLCARBAMOYLADENOSINE DEHYDRATASE"/>
    <property type="match status" value="1"/>
</dbReference>
<evidence type="ECO:0000259" key="9">
    <source>
        <dbReference type="Pfam" id="PF26398"/>
    </source>
</evidence>
<dbReference type="Proteomes" id="UP000253273">
    <property type="component" value="Plasmid pCBA1113-02"/>
</dbReference>
<dbReference type="GO" id="GO:0008237">
    <property type="term" value="F:metallopeptidase activity"/>
    <property type="evidence" value="ECO:0007669"/>
    <property type="project" value="UniProtKB-KW"/>
</dbReference>
<dbReference type="Pfam" id="PF26398">
    <property type="entry name" value="Cap2_linker"/>
    <property type="match status" value="1"/>
</dbReference>
<dbReference type="InterPro" id="IPR035985">
    <property type="entry name" value="Ubiquitin-activating_enz"/>
</dbReference>
<keyword evidence="2" id="KW-0479">Metal-binding</keyword>
<dbReference type="InterPro" id="IPR028090">
    <property type="entry name" value="JAB_dom_prok"/>
</dbReference>
<dbReference type="InterPro" id="IPR045886">
    <property type="entry name" value="ThiF/MoeB/HesA"/>
</dbReference>
<dbReference type="KEGG" id="haj:DU500_17760"/>
<proteinExistence type="predicted"/>
<evidence type="ECO:0000256" key="1">
    <source>
        <dbReference type="ARBA" id="ARBA00022670"/>
    </source>
</evidence>
<organism evidence="10 11">
    <name type="scientific">Haloplanus rubicundus</name>
    <dbReference type="NCBI Taxonomy" id="1547898"/>
    <lineage>
        <taxon>Archaea</taxon>
        <taxon>Methanobacteriati</taxon>
        <taxon>Methanobacteriota</taxon>
        <taxon>Stenosarchaea group</taxon>
        <taxon>Halobacteria</taxon>
        <taxon>Halobacteriales</taxon>
        <taxon>Haloferacaceae</taxon>
        <taxon>Haloplanus</taxon>
    </lineage>
</organism>
<accession>A0A345E838</accession>
<evidence type="ECO:0000313" key="11">
    <source>
        <dbReference type="Proteomes" id="UP000253273"/>
    </source>
</evidence>
<dbReference type="CDD" id="cd01483">
    <property type="entry name" value="E1_enzyme_family"/>
    <property type="match status" value="1"/>
</dbReference>
<dbReference type="InterPro" id="IPR058964">
    <property type="entry name" value="Cap2_linker"/>
</dbReference>
<sequence>MPPSELTAAVSSLDSLDGVTVVEGPFQHEEGSKWVLEVKLQPDEIEATSQIPQESTWFVLIDPTYPGGSIRIYPAEEGSTTATYPHQRLNVAGDEDTPWRKGNICVARYGHIIGRSGATGEPNSPDERLRWHLERALSWLEAASKGELRQEGEPFELPIFSTNTAPQNRVAFNETAESLELWRSEFGNWGFVDFVELTEPSDVFLTEQFRDEDDNVVYHPEWGEYISSHICSQTRGAWLLLEDPPIEPPWEVPETWSDLANLLEDSSIDPFELRANIDSIVEDDAFNCLLLGFPIPSEVGGSSELIHWQGIELSDVRPASELPGFRETPRGKEIAARVDLSRDSIRWLDSDNWAREQLSRRGHIQDPLREASVLLIGAGALGSTVAEGLVRDGCHDLTIVDGETFEIGNLARHTLTLPEVGENKAEALANRLNSVSPHVDVDGFSVSFPLEEDDQLEVVESVDVVIDCTASNSVLQALNSCRWEEPVLCCSASMGRRANRLFYFASYSLNFPASQFQEEFEPWRLQEQIEWQPGEDAVPERVGCWHPASVIRMDQVMTWAGTITRLLEQDTSLGLRGTEFRVLESGDDGTPTISEAEPPFQDIEKWVAPDSEVSVEIPASCLRAIVDICVEADPLETGGILAGTALEQTVARIIRASDPPRDSDQGSTTFTRGTERVDEWLREARDSLGIHYLGEWHYHPGGSAELSSSDRAQMNEIASTDEYGCPHPIMFLVGGNPSDTLAVRAYLFHRNRDYEELEHIGPPDGPSRPTSSFDLDINFPNARVGDSQ</sequence>
<keyword evidence="5" id="KW-0482">Metalloprotease</keyword>
<dbReference type="GeneID" id="37285271"/>
<dbReference type="Gene3D" id="3.40.140.10">
    <property type="entry name" value="Cytidine Deaminase, domain 2"/>
    <property type="match status" value="1"/>
</dbReference>
<protein>
    <submittedName>
        <fullName evidence="10">Thiamine biosynthesis protein ThiF</fullName>
    </submittedName>
</protein>
<gene>
    <name evidence="10" type="ORF">DU500_17760</name>
</gene>
<dbReference type="EMBL" id="CP031152">
    <property type="protein sequence ID" value="AXG08360.1"/>
    <property type="molecule type" value="Genomic_DNA"/>
</dbReference>
<dbReference type="GO" id="GO:0006508">
    <property type="term" value="P:proteolysis"/>
    <property type="evidence" value="ECO:0007669"/>
    <property type="project" value="UniProtKB-KW"/>
</dbReference>
<dbReference type="Pfam" id="PF00899">
    <property type="entry name" value="ThiF"/>
    <property type="match status" value="1"/>
</dbReference>
<dbReference type="GO" id="GO:0061504">
    <property type="term" value="P:cyclic threonylcarbamoyladenosine biosynthetic process"/>
    <property type="evidence" value="ECO:0007669"/>
    <property type="project" value="TreeGrafter"/>
</dbReference>
<evidence type="ECO:0000313" key="10">
    <source>
        <dbReference type="EMBL" id="AXG08360.1"/>
    </source>
</evidence>
<keyword evidence="1" id="KW-0645">Protease</keyword>
<dbReference type="GO" id="GO:0061503">
    <property type="term" value="F:tRNA threonylcarbamoyladenosine dehydratase"/>
    <property type="evidence" value="ECO:0007669"/>
    <property type="project" value="TreeGrafter"/>
</dbReference>
<dbReference type="AlphaFoldDB" id="A0A345E838"/>
<dbReference type="RefSeq" id="WP_114587478.1">
    <property type="nucleotide sequence ID" value="NZ_CP031152.1"/>
</dbReference>
<feature type="domain" description="Cap2 central linker" evidence="9">
    <location>
        <begin position="146"/>
        <end position="353"/>
    </location>
</feature>
<dbReference type="OrthoDB" id="296999at2157"/>
<keyword evidence="11" id="KW-1185">Reference proteome</keyword>
<evidence type="ECO:0000256" key="6">
    <source>
        <dbReference type="SAM" id="MobiDB-lite"/>
    </source>
</evidence>
<evidence type="ECO:0000256" key="3">
    <source>
        <dbReference type="ARBA" id="ARBA00022801"/>
    </source>
</evidence>
<feature type="region of interest" description="Disordered" evidence="6">
    <location>
        <begin position="758"/>
        <end position="788"/>
    </location>
</feature>
<evidence type="ECO:0000256" key="5">
    <source>
        <dbReference type="ARBA" id="ARBA00023049"/>
    </source>
</evidence>
<geneLocation type="plasmid" evidence="10 11">
    <name>pCBA1113-02</name>
</geneLocation>
<evidence type="ECO:0000256" key="2">
    <source>
        <dbReference type="ARBA" id="ARBA00022723"/>
    </source>
</evidence>
<dbReference type="GO" id="GO:0008641">
    <property type="term" value="F:ubiquitin-like modifier activating enzyme activity"/>
    <property type="evidence" value="ECO:0007669"/>
    <property type="project" value="InterPro"/>
</dbReference>
<dbReference type="SUPFAM" id="SSF69572">
    <property type="entry name" value="Activating enzymes of the ubiquitin-like proteins"/>
    <property type="match status" value="1"/>
</dbReference>
<reference evidence="10 11" key="1">
    <citation type="submission" date="2018-07" db="EMBL/GenBank/DDBJ databases">
        <title>Genome sequences of Haloplanus sp. CBA1113.</title>
        <authorList>
            <person name="Kim Y.B."/>
            <person name="Roh S.W."/>
        </authorList>
    </citation>
    <scope>NUCLEOTIDE SEQUENCE [LARGE SCALE GENOMIC DNA]</scope>
    <source>
        <strain evidence="10 11">CBA1113</strain>
        <plasmid evidence="10 11">pCBA1113-02</plasmid>
    </source>
</reference>
<keyword evidence="3" id="KW-0378">Hydrolase</keyword>
<dbReference type="PANTHER" id="PTHR43267:SF1">
    <property type="entry name" value="TRNA THREONYLCARBAMOYLADENOSINE DEHYDRATASE"/>
    <property type="match status" value="1"/>
</dbReference>
<keyword evidence="4" id="KW-0862">Zinc</keyword>
<dbReference type="Gene3D" id="3.40.50.720">
    <property type="entry name" value="NAD(P)-binding Rossmann-like Domain"/>
    <property type="match status" value="1"/>
</dbReference>
<dbReference type="Pfam" id="PF14464">
    <property type="entry name" value="Prok-JAB"/>
    <property type="match status" value="1"/>
</dbReference>